<dbReference type="GO" id="GO:0042392">
    <property type="term" value="F:sphingosine-1-phosphate phosphatase activity"/>
    <property type="evidence" value="ECO:0007669"/>
    <property type="project" value="TreeGrafter"/>
</dbReference>
<dbReference type="EMBL" id="JACYCF010000007">
    <property type="protein sequence ID" value="KAF8755937.1"/>
    <property type="molecule type" value="Genomic_DNA"/>
</dbReference>
<reference evidence="5" key="1">
    <citation type="submission" date="2020-09" db="EMBL/GenBank/DDBJ databases">
        <title>Comparative genome analyses of four rice-infecting Rhizoctonia solani isolates reveal extensive enrichment of homogalacturonan modification genes.</title>
        <authorList>
            <person name="Lee D.-Y."/>
            <person name="Jeon J."/>
            <person name="Kim K.-T."/>
            <person name="Cheong K."/>
            <person name="Song H."/>
            <person name="Choi G."/>
            <person name="Ko J."/>
            <person name="Opiyo S.O."/>
            <person name="Zuo S."/>
            <person name="Madhav S."/>
            <person name="Lee Y.-H."/>
            <person name="Wang G.-L."/>
        </authorList>
    </citation>
    <scope>NUCLEOTIDE SEQUENCE</scope>
    <source>
        <strain evidence="5">AG1-IA B2</strain>
        <strain evidence="4">AG1-IA WGL</strain>
        <strain evidence="3">AG1-IA YN-7</strain>
    </source>
</reference>
<sequence>MSFLTTLDNLDCEAFLNEFPHLKLLFKETQSLFISATIVLVLLTRAAGIAYFGLGVIVVCMLAKKLKRMIRQPRPVGTDKVTYGYVHLLGAGFPCLKRPADLSMPSTHSAAITFYAVYIILAANLLPIHPAWHFPSSPYVRVIPSVISLPWATGVSLSRVGLHHHTMSQVGAGCLLGAITAGVWFKLWVMGLNQWGAVAETGLHNLLGF</sequence>
<dbReference type="InterPro" id="IPR000326">
    <property type="entry name" value="PAP2/HPO"/>
</dbReference>
<dbReference type="OrthoDB" id="302705at2759"/>
<dbReference type="AlphaFoldDB" id="A0A8H7IDM8"/>
<comment type="caution">
    <text evidence="5">The sequence shown here is derived from an EMBL/GenBank/DDBJ whole genome shotgun (WGS) entry which is preliminary data.</text>
</comment>
<evidence type="ECO:0000259" key="2">
    <source>
        <dbReference type="SMART" id="SM00014"/>
    </source>
</evidence>
<dbReference type="Proteomes" id="UP000602905">
    <property type="component" value="Unassembled WGS sequence"/>
</dbReference>
<dbReference type="SMART" id="SM00014">
    <property type="entry name" value="acidPPc"/>
    <property type="match status" value="1"/>
</dbReference>
<dbReference type="InterPro" id="IPR036938">
    <property type="entry name" value="PAP2/HPO_sf"/>
</dbReference>
<feature type="transmembrane region" description="Helical" evidence="1">
    <location>
        <begin position="138"/>
        <end position="158"/>
    </location>
</feature>
<dbReference type="SUPFAM" id="SSF48317">
    <property type="entry name" value="Acid phosphatase/Vanadium-dependent haloperoxidase"/>
    <property type="match status" value="1"/>
</dbReference>
<keyword evidence="1" id="KW-0472">Membrane</keyword>
<dbReference type="Pfam" id="PF01569">
    <property type="entry name" value="PAP2"/>
    <property type="match status" value="1"/>
</dbReference>
<dbReference type="UniPathway" id="UPA00378"/>
<gene>
    <name evidence="5" type="ORF">RHS01_04994</name>
    <name evidence="4" type="ORF">RHS03_01651</name>
    <name evidence="3" type="ORF">RHS04_02001</name>
</gene>
<feature type="transmembrane region" description="Helical" evidence="1">
    <location>
        <begin position="170"/>
        <end position="189"/>
    </location>
</feature>
<dbReference type="EMBL" id="JACYCD010000045">
    <property type="protein sequence ID" value="KAF8711756.1"/>
    <property type="molecule type" value="Genomic_DNA"/>
</dbReference>
<evidence type="ECO:0000313" key="4">
    <source>
        <dbReference type="EMBL" id="KAF8711756.1"/>
    </source>
</evidence>
<dbReference type="PANTHER" id="PTHR14969:SF13">
    <property type="entry name" value="AT30094P"/>
    <property type="match status" value="1"/>
</dbReference>
<dbReference type="Gene3D" id="1.20.144.10">
    <property type="entry name" value="Phosphatidic acid phosphatase type 2/haloperoxidase"/>
    <property type="match status" value="1"/>
</dbReference>
<dbReference type="PANTHER" id="PTHR14969">
    <property type="entry name" value="SPHINGOSINE-1-PHOSPHATE PHOSPHOHYDROLASE"/>
    <property type="match status" value="1"/>
</dbReference>
<evidence type="ECO:0000313" key="6">
    <source>
        <dbReference type="Proteomes" id="UP000614334"/>
    </source>
</evidence>
<evidence type="ECO:0000313" key="3">
    <source>
        <dbReference type="EMBL" id="KAF8683311.1"/>
    </source>
</evidence>
<dbReference type="Proteomes" id="UP000650582">
    <property type="component" value="Unassembled WGS sequence"/>
</dbReference>
<feature type="transmembrane region" description="Helical" evidence="1">
    <location>
        <begin position="112"/>
        <end position="132"/>
    </location>
</feature>
<dbReference type="EMBL" id="JACYCC010000034">
    <property type="protein sequence ID" value="KAF8683311.1"/>
    <property type="molecule type" value="Genomic_DNA"/>
</dbReference>
<evidence type="ECO:0000313" key="5">
    <source>
        <dbReference type="EMBL" id="KAF8755937.1"/>
    </source>
</evidence>
<accession>A0A8H7IDM8</accession>
<feature type="transmembrane region" description="Helical" evidence="1">
    <location>
        <begin position="32"/>
        <end position="63"/>
    </location>
</feature>
<name>A0A8H7IDM8_9AGAM</name>
<feature type="domain" description="Phosphatidic acid phosphatase type 2/haloperoxidase" evidence="2">
    <location>
        <begin position="49"/>
        <end position="185"/>
    </location>
</feature>
<keyword evidence="1" id="KW-0812">Transmembrane</keyword>
<protein>
    <submittedName>
        <fullName evidence="5">Acid phosphatase-like protein</fullName>
    </submittedName>
</protein>
<organism evidence="5 6">
    <name type="scientific">Rhizoctonia solani</name>
    <dbReference type="NCBI Taxonomy" id="456999"/>
    <lineage>
        <taxon>Eukaryota</taxon>
        <taxon>Fungi</taxon>
        <taxon>Dikarya</taxon>
        <taxon>Basidiomycota</taxon>
        <taxon>Agaricomycotina</taxon>
        <taxon>Agaricomycetes</taxon>
        <taxon>Cantharellales</taxon>
        <taxon>Ceratobasidiaceae</taxon>
        <taxon>Rhizoctonia</taxon>
    </lineage>
</organism>
<dbReference type="Proteomes" id="UP000614334">
    <property type="component" value="Unassembled WGS sequence"/>
</dbReference>
<evidence type="ECO:0000256" key="1">
    <source>
        <dbReference type="SAM" id="Phobius"/>
    </source>
</evidence>
<keyword evidence="1" id="KW-1133">Transmembrane helix</keyword>
<proteinExistence type="predicted"/>